<dbReference type="CDD" id="cd06578">
    <property type="entry name" value="HemD"/>
    <property type="match status" value="1"/>
</dbReference>
<feature type="domain" description="Tetrapyrrole biosynthesis uroporphyrinogen III synthase" evidence="10">
    <location>
        <begin position="33"/>
        <end position="254"/>
    </location>
</feature>
<dbReference type="EMBL" id="CP064030">
    <property type="protein sequence ID" value="QRN54116.1"/>
    <property type="molecule type" value="Genomic_DNA"/>
</dbReference>
<dbReference type="RefSeq" id="WP_188796720.1">
    <property type="nucleotide sequence ID" value="NZ_BMIZ01000001.1"/>
</dbReference>
<evidence type="ECO:0000256" key="4">
    <source>
        <dbReference type="ARBA" id="ARBA00023239"/>
    </source>
</evidence>
<evidence type="ECO:0000259" key="10">
    <source>
        <dbReference type="Pfam" id="PF02602"/>
    </source>
</evidence>
<evidence type="ECO:0000256" key="8">
    <source>
        <dbReference type="ARBA" id="ARBA00048617"/>
    </source>
</evidence>
<evidence type="ECO:0000256" key="6">
    <source>
        <dbReference type="ARBA" id="ARBA00037589"/>
    </source>
</evidence>
<evidence type="ECO:0000313" key="12">
    <source>
        <dbReference type="Proteomes" id="UP000663181"/>
    </source>
</evidence>
<dbReference type="InterPro" id="IPR039793">
    <property type="entry name" value="UROS/Hem4"/>
</dbReference>
<keyword evidence="4 9" id="KW-0456">Lyase</keyword>
<evidence type="ECO:0000256" key="3">
    <source>
        <dbReference type="ARBA" id="ARBA00013109"/>
    </source>
</evidence>
<dbReference type="Gene3D" id="3.40.50.10090">
    <property type="match status" value="2"/>
</dbReference>
<reference evidence="11 12" key="1">
    <citation type="submission" date="2020-10" db="EMBL/GenBank/DDBJ databases">
        <title>Phylogeny of dyella-like bacteria.</title>
        <authorList>
            <person name="Fu J."/>
        </authorList>
    </citation>
    <scope>NUCLEOTIDE SEQUENCE [LARGE SCALE GENOMIC DNA]</scope>
    <source>
        <strain evidence="11 12">DHOB09</strain>
    </source>
</reference>
<evidence type="ECO:0000256" key="5">
    <source>
        <dbReference type="ARBA" id="ARBA00023244"/>
    </source>
</evidence>
<keyword evidence="5 9" id="KW-0627">Porphyrin biosynthesis</keyword>
<evidence type="ECO:0000313" key="11">
    <source>
        <dbReference type="EMBL" id="QRN54116.1"/>
    </source>
</evidence>
<dbReference type="PANTHER" id="PTHR38042">
    <property type="entry name" value="UROPORPHYRINOGEN-III SYNTHASE, CHLOROPLASTIC"/>
    <property type="match status" value="1"/>
</dbReference>
<organism evidence="11 12">
    <name type="scientific">Dyella caseinilytica</name>
    <dbReference type="NCBI Taxonomy" id="1849581"/>
    <lineage>
        <taxon>Bacteria</taxon>
        <taxon>Pseudomonadati</taxon>
        <taxon>Pseudomonadota</taxon>
        <taxon>Gammaproteobacteria</taxon>
        <taxon>Lysobacterales</taxon>
        <taxon>Rhodanobacteraceae</taxon>
        <taxon>Dyella</taxon>
    </lineage>
</organism>
<gene>
    <name evidence="11" type="ORF">ISN74_01560</name>
</gene>
<protein>
    <recommendedName>
        <fullName evidence="7 9">Uroporphyrinogen-III synthase</fullName>
        <ecNumber evidence="3 9">4.2.1.75</ecNumber>
    </recommendedName>
</protein>
<dbReference type="Pfam" id="PF02602">
    <property type="entry name" value="HEM4"/>
    <property type="match status" value="1"/>
</dbReference>
<proteinExistence type="inferred from homology"/>
<evidence type="ECO:0000256" key="9">
    <source>
        <dbReference type="RuleBase" id="RU366031"/>
    </source>
</evidence>
<evidence type="ECO:0000256" key="7">
    <source>
        <dbReference type="ARBA" id="ARBA00040167"/>
    </source>
</evidence>
<accession>A0ABX7GUI6</accession>
<name>A0ABX7GUI6_9GAMM</name>
<comment type="pathway">
    <text evidence="1 9">Porphyrin-containing compound metabolism; protoporphyrin-IX biosynthesis; coproporphyrinogen-III from 5-aminolevulinate: step 3/4.</text>
</comment>
<keyword evidence="12" id="KW-1185">Reference proteome</keyword>
<sequence length="273" mass="28707">MASRAPPTRSVRASAPLAGRTIVITRPAGTGSPLARRVRALGGTPLLLPGLSLRAEPDPEQARAQWLNAQLDDVLIFTSPAAVRYALALAPCETHAAVMAVGRSTARALLRHGIEAQTPATQQNSEGVLQLPSMQQLKGRRVALITAPSGRGLLQEQIVARGGLLREVHVYGRGAPHLNRRHVEAILQLPADACVLLSSGEAIQHLMAALPAQAQQRLCSATAVVSSPRIAEQAQVAGFEHLHMAASATQGDLLAAAVDICSRPRHEASRAGC</sequence>
<dbReference type="InterPro" id="IPR036108">
    <property type="entry name" value="4pyrrol_syn_uPrphyn_synt_sf"/>
</dbReference>
<evidence type="ECO:0000256" key="2">
    <source>
        <dbReference type="ARBA" id="ARBA00008133"/>
    </source>
</evidence>
<comment type="catalytic activity">
    <reaction evidence="8 9">
        <text>hydroxymethylbilane = uroporphyrinogen III + H2O</text>
        <dbReference type="Rhea" id="RHEA:18965"/>
        <dbReference type="ChEBI" id="CHEBI:15377"/>
        <dbReference type="ChEBI" id="CHEBI:57308"/>
        <dbReference type="ChEBI" id="CHEBI:57845"/>
        <dbReference type="EC" id="4.2.1.75"/>
    </reaction>
</comment>
<dbReference type="Proteomes" id="UP000663181">
    <property type="component" value="Chromosome"/>
</dbReference>
<comment type="function">
    <text evidence="6 9">Catalyzes cyclization of the linear tetrapyrrole, hydroxymethylbilane, to the macrocyclic uroporphyrinogen III.</text>
</comment>
<evidence type="ECO:0000256" key="1">
    <source>
        <dbReference type="ARBA" id="ARBA00004772"/>
    </source>
</evidence>
<comment type="similarity">
    <text evidence="2 9">Belongs to the uroporphyrinogen-III synthase family.</text>
</comment>
<dbReference type="PANTHER" id="PTHR38042:SF1">
    <property type="entry name" value="UROPORPHYRINOGEN-III SYNTHASE, CHLOROPLASTIC"/>
    <property type="match status" value="1"/>
</dbReference>
<dbReference type="SUPFAM" id="SSF69618">
    <property type="entry name" value="HemD-like"/>
    <property type="match status" value="1"/>
</dbReference>
<dbReference type="EC" id="4.2.1.75" evidence="3 9"/>
<dbReference type="InterPro" id="IPR003754">
    <property type="entry name" value="4pyrrol_synth_uPrphyn_synth"/>
</dbReference>